<gene>
    <name evidence="4" type="primary">AVEN_225291_1</name>
    <name evidence="4" type="ORF">NPIL_185371</name>
</gene>
<dbReference type="InterPro" id="IPR036438">
    <property type="entry name" value="Insulin-like_sf"/>
</dbReference>
<dbReference type="OrthoDB" id="6432938at2759"/>
<comment type="caution">
    <text evidence="4">The sequence shown here is derived from an EMBL/GenBank/DDBJ whole genome shotgun (WGS) entry which is preliminary data.</text>
</comment>
<dbReference type="Proteomes" id="UP000887013">
    <property type="component" value="Unassembled WGS sequence"/>
</dbReference>
<evidence type="ECO:0000256" key="1">
    <source>
        <dbReference type="ARBA" id="ARBA00022685"/>
    </source>
</evidence>
<keyword evidence="1" id="KW-0165">Cleavage on pair of basic residues</keyword>
<organism evidence="4 5">
    <name type="scientific">Nephila pilipes</name>
    <name type="common">Giant wood spider</name>
    <name type="synonym">Nephila maculata</name>
    <dbReference type="NCBI Taxonomy" id="299642"/>
    <lineage>
        <taxon>Eukaryota</taxon>
        <taxon>Metazoa</taxon>
        <taxon>Ecdysozoa</taxon>
        <taxon>Arthropoda</taxon>
        <taxon>Chelicerata</taxon>
        <taxon>Arachnida</taxon>
        <taxon>Araneae</taxon>
        <taxon>Araneomorphae</taxon>
        <taxon>Entelegynae</taxon>
        <taxon>Araneoidea</taxon>
        <taxon>Nephilidae</taxon>
        <taxon>Nephila</taxon>
    </lineage>
</organism>
<evidence type="ECO:0000256" key="3">
    <source>
        <dbReference type="SAM" id="SignalP"/>
    </source>
</evidence>
<evidence type="ECO:0000313" key="5">
    <source>
        <dbReference type="Proteomes" id="UP000887013"/>
    </source>
</evidence>
<name>A0A8X6NSC9_NEPPI</name>
<sequence length="100" mass="11430">MVHRSKYPSFIAITVLFISIATTEVYSNNKGDRDRLKELVYVCTGHDLLHVIKKACSIYRRKRSLSVIEPTHPLKIKIEDVVESCCSKPCRMALFIMICG</sequence>
<evidence type="ECO:0000313" key="4">
    <source>
        <dbReference type="EMBL" id="GFT29559.1"/>
    </source>
</evidence>
<keyword evidence="2 3" id="KW-0732">Signal</keyword>
<proteinExistence type="predicted"/>
<dbReference type="AlphaFoldDB" id="A0A8X6NSC9"/>
<dbReference type="EMBL" id="BMAW01012624">
    <property type="protein sequence ID" value="GFT29559.1"/>
    <property type="molecule type" value="Genomic_DNA"/>
</dbReference>
<accession>A0A8X6NSC9</accession>
<keyword evidence="5" id="KW-1185">Reference proteome</keyword>
<feature type="chain" id="PRO_5036455217" evidence="3">
    <location>
        <begin position="28"/>
        <end position="100"/>
    </location>
</feature>
<feature type="signal peptide" evidence="3">
    <location>
        <begin position="1"/>
        <end position="27"/>
    </location>
</feature>
<reference evidence="4" key="1">
    <citation type="submission" date="2020-08" db="EMBL/GenBank/DDBJ databases">
        <title>Multicomponent nature underlies the extraordinary mechanical properties of spider dragline silk.</title>
        <authorList>
            <person name="Kono N."/>
            <person name="Nakamura H."/>
            <person name="Mori M."/>
            <person name="Yoshida Y."/>
            <person name="Ohtoshi R."/>
            <person name="Malay A.D."/>
            <person name="Moran D.A.P."/>
            <person name="Tomita M."/>
            <person name="Numata K."/>
            <person name="Arakawa K."/>
        </authorList>
    </citation>
    <scope>NUCLEOTIDE SEQUENCE</scope>
</reference>
<evidence type="ECO:0000256" key="2">
    <source>
        <dbReference type="ARBA" id="ARBA00022729"/>
    </source>
</evidence>
<protein>
    <submittedName>
        <fullName evidence="4">Uncharacterized protein</fullName>
    </submittedName>
</protein>
<dbReference type="SUPFAM" id="SSF56994">
    <property type="entry name" value="Insulin-like"/>
    <property type="match status" value="1"/>
</dbReference>